<keyword evidence="1" id="KW-0175">Coiled coil</keyword>
<evidence type="ECO:0000313" key="2">
    <source>
        <dbReference type="EMBL" id="PLX61304.1"/>
    </source>
</evidence>
<dbReference type="InterPro" id="IPR046703">
    <property type="entry name" value="DUF6776"/>
</dbReference>
<dbReference type="EMBL" id="PKUN01000018">
    <property type="protein sequence ID" value="PLX61304.1"/>
    <property type="molecule type" value="Genomic_DNA"/>
</dbReference>
<dbReference type="RefSeq" id="WP_273439449.1">
    <property type="nucleotide sequence ID" value="NZ_CBDUFW010000035.1"/>
</dbReference>
<sequence length="240" mass="28085">MKIRTPRIVQARSRWVFLWAILPILLAAVLLAGWREYIQFRQPEADQLHRLKLELTGQRHQVKLLEAERNRLREQVAALERTSQIDQESIRQVREALRERQSGYLEMEQELKILRGIVDTGVKSEGLYIQRFRLDKSDVPDSYRFRFTVSQALKNAGTAVGWILLTLEGEQEGEIVELTLKELTKEKDEKLKMRFRHFQDVDGLIQLPAGFSPQRVIVEINPTNNRLPKVKESFDWLVAD</sequence>
<organism evidence="2 3">
    <name type="scientific">Sedimenticola selenatireducens</name>
    <dbReference type="NCBI Taxonomy" id="191960"/>
    <lineage>
        <taxon>Bacteria</taxon>
        <taxon>Pseudomonadati</taxon>
        <taxon>Pseudomonadota</taxon>
        <taxon>Gammaproteobacteria</taxon>
        <taxon>Chromatiales</taxon>
        <taxon>Sedimenticolaceae</taxon>
        <taxon>Sedimenticola</taxon>
    </lineage>
</organism>
<evidence type="ECO:0000313" key="3">
    <source>
        <dbReference type="Proteomes" id="UP000235015"/>
    </source>
</evidence>
<gene>
    <name evidence="2" type="ORF">C0630_11030</name>
</gene>
<dbReference type="Proteomes" id="UP000235015">
    <property type="component" value="Unassembled WGS sequence"/>
</dbReference>
<dbReference type="Pfam" id="PF20567">
    <property type="entry name" value="DUF6776"/>
    <property type="match status" value="1"/>
</dbReference>
<accession>A0A2N6CVS6</accession>
<dbReference type="AlphaFoldDB" id="A0A2N6CVS6"/>
<reference evidence="2 3" key="1">
    <citation type="submission" date="2017-11" db="EMBL/GenBank/DDBJ databases">
        <title>Genome-resolved metagenomics identifies genetic mobility, metabolic interactions, and unexpected diversity in perchlorate-reducing communities.</title>
        <authorList>
            <person name="Barnum T.P."/>
            <person name="Figueroa I.A."/>
            <person name="Carlstrom C.I."/>
            <person name="Lucas L.N."/>
            <person name="Engelbrektson A.L."/>
            <person name="Coates J.D."/>
        </authorList>
    </citation>
    <scope>NUCLEOTIDE SEQUENCE [LARGE SCALE GENOMIC DNA]</scope>
    <source>
        <strain evidence="2">BM301</strain>
    </source>
</reference>
<dbReference type="STRING" id="1111735.GCA_000428045_04087"/>
<comment type="caution">
    <text evidence="2">The sequence shown here is derived from an EMBL/GenBank/DDBJ whole genome shotgun (WGS) entry which is preliminary data.</text>
</comment>
<proteinExistence type="predicted"/>
<evidence type="ECO:0000256" key="1">
    <source>
        <dbReference type="SAM" id="Coils"/>
    </source>
</evidence>
<protein>
    <submittedName>
        <fullName evidence="2">Uncharacterized protein</fullName>
    </submittedName>
</protein>
<name>A0A2N6CVS6_9GAMM</name>
<feature type="coiled-coil region" evidence="1">
    <location>
        <begin position="48"/>
        <end position="82"/>
    </location>
</feature>